<dbReference type="Proteomes" id="UP001153636">
    <property type="component" value="Chromosome 1"/>
</dbReference>
<gene>
    <name evidence="1" type="ORF">PSYICH_LOCUS1378</name>
</gene>
<organism evidence="1 2">
    <name type="scientific">Psylliodes chrysocephalus</name>
    <dbReference type="NCBI Taxonomy" id="3402493"/>
    <lineage>
        <taxon>Eukaryota</taxon>
        <taxon>Metazoa</taxon>
        <taxon>Ecdysozoa</taxon>
        <taxon>Arthropoda</taxon>
        <taxon>Hexapoda</taxon>
        <taxon>Insecta</taxon>
        <taxon>Pterygota</taxon>
        <taxon>Neoptera</taxon>
        <taxon>Endopterygota</taxon>
        <taxon>Coleoptera</taxon>
        <taxon>Polyphaga</taxon>
        <taxon>Cucujiformia</taxon>
        <taxon>Chrysomeloidea</taxon>
        <taxon>Chrysomelidae</taxon>
        <taxon>Galerucinae</taxon>
        <taxon>Alticini</taxon>
        <taxon>Psylliodes</taxon>
    </lineage>
</organism>
<dbReference type="EMBL" id="OV651813">
    <property type="protein sequence ID" value="CAH1099595.1"/>
    <property type="molecule type" value="Genomic_DNA"/>
</dbReference>
<evidence type="ECO:0000313" key="2">
    <source>
        <dbReference type="Proteomes" id="UP001153636"/>
    </source>
</evidence>
<dbReference type="PANTHER" id="PTHR46409">
    <property type="entry name" value="HTH PSQ-TYPE DOMAIN-CONTAINING PROTEIN"/>
    <property type="match status" value="1"/>
</dbReference>
<protein>
    <submittedName>
        <fullName evidence="1">Uncharacterized protein</fullName>
    </submittedName>
</protein>
<evidence type="ECO:0000313" key="1">
    <source>
        <dbReference type="EMBL" id="CAH1099595.1"/>
    </source>
</evidence>
<keyword evidence="2" id="KW-1185">Reference proteome</keyword>
<dbReference type="PANTHER" id="PTHR46409:SF1">
    <property type="entry name" value="HTH PSQ-TYPE DOMAIN-CONTAINING PROTEIN"/>
    <property type="match status" value="1"/>
</dbReference>
<sequence>MSKCPSTNLRTIAEFVVKVYAPVWFDIKRKPSCCDGGRHVFRMIQLSRYLNNELKAVIDPVIKRNAYISHPENLFLAMLPDDRPAIRQLCLRRILKARTKISTDIREFVIPKLDFDASEYYELINWQNSSITAPPLLSTATDGDIREFINDTGTSLVDFVSCPCIHRQ</sequence>
<dbReference type="OrthoDB" id="8023395at2759"/>
<dbReference type="AlphaFoldDB" id="A0A9P0CGR1"/>
<accession>A0A9P0CGR1</accession>
<reference evidence="1" key="1">
    <citation type="submission" date="2022-01" db="EMBL/GenBank/DDBJ databases">
        <authorList>
            <person name="King R."/>
        </authorList>
    </citation>
    <scope>NUCLEOTIDE SEQUENCE</scope>
</reference>
<name>A0A9P0CGR1_9CUCU</name>
<proteinExistence type="predicted"/>